<feature type="region of interest" description="Disordered" evidence="1">
    <location>
        <begin position="734"/>
        <end position="757"/>
    </location>
</feature>
<dbReference type="Pfam" id="PF01585">
    <property type="entry name" value="G-patch"/>
    <property type="match status" value="3"/>
</dbReference>
<proteinExistence type="predicted"/>
<feature type="compositionally biased region" description="Basic and acidic residues" evidence="1">
    <location>
        <begin position="548"/>
        <end position="558"/>
    </location>
</feature>
<dbReference type="PROSITE" id="PS50174">
    <property type="entry name" value="G_PATCH"/>
    <property type="match status" value="3"/>
</dbReference>
<dbReference type="PANTHER" id="PTHR47423:SF2">
    <property type="entry name" value="PROTEIN SQS1"/>
    <property type="match status" value="1"/>
</dbReference>
<feature type="domain" description="G-patch" evidence="2">
    <location>
        <begin position="608"/>
        <end position="654"/>
    </location>
</feature>
<feature type="compositionally biased region" description="Basic residues" evidence="1">
    <location>
        <begin position="1"/>
        <end position="16"/>
    </location>
</feature>
<dbReference type="EMBL" id="KE346011">
    <property type="protein sequence ID" value="EXC23988.1"/>
    <property type="molecule type" value="Genomic_DNA"/>
</dbReference>
<evidence type="ECO:0000256" key="1">
    <source>
        <dbReference type="SAM" id="MobiDB-lite"/>
    </source>
</evidence>
<keyword evidence="4" id="KW-1185">Reference proteome</keyword>
<feature type="compositionally biased region" description="Low complexity" evidence="1">
    <location>
        <begin position="63"/>
        <end position="81"/>
    </location>
</feature>
<evidence type="ECO:0000313" key="3">
    <source>
        <dbReference type="EMBL" id="EXC23988.1"/>
    </source>
</evidence>
<dbReference type="Proteomes" id="UP000030645">
    <property type="component" value="Unassembled WGS sequence"/>
</dbReference>
<dbReference type="eggNOG" id="KOG2184">
    <property type="taxonomic scope" value="Eukaryota"/>
</dbReference>
<feature type="compositionally biased region" description="Basic residues" evidence="1">
    <location>
        <begin position="535"/>
        <end position="547"/>
    </location>
</feature>
<evidence type="ECO:0000313" key="4">
    <source>
        <dbReference type="Proteomes" id="UP000030645"/>
    </source>
</evidence>
<reference evidence="4" key="1">
    <citation type="submission" date="2013-01" db="EMBL/GenBank/DDBJ databases">
        <title>Draft Genome Sequence of a Mulberry Tree, Morus notabilis C.K. Schneid.</title>
        <authorList>
            <person name="He N."/>
            <person name="Zhao S."/>
        </authorList>
    </citation>
    <scope>NUCLEOTIDE SEQUENCE</scope>
</reference>
<sequence length="804" mass="87400">MAGGRRRGRGRGRGRGKPNNNNESKNHRRKGSGPSYSSAGKGALFVEGGLLSDWSYAPTPSRGKNPSVSGSNNKSGSKSGSLDQTKAASGPKSGSRKSLGNTFRYQYTPFEQESLQPEPRHESNNEDNSLSSSRTIALVDSKDAQIFAYIDQTPSSRSQEMAFSYDYSSALGDGSHRGLGFSDELEETPSGVEASLKKMEEEEDQCFNSLSSEQEMSVEERNAYEVGVAMAEESPAMVVSPKRNSGFLSFGGMKLYTEDISDEESDGDEDGESVDEGSLVPIQEEQLGHLKVTTLKTHLTDLDESDDDTSSSSAYDGTVKKLGGIALQEASSEYGIKKANPRQKYNATTRDSWSSPLDDFMLIKDSRKVSAKKKHVARFPQSWPLGAHKSKSSKKFPGEKKKHRKEMIALKRRERMLRRGVDLEQINLKLEQIVLDGGDMYSFEPMHSRDCSQVRRLAAIYCLRSGCQGSGKKGFVTVTRTPQTCMPSSSDRVRLEKKNLTAIIKYQLIGADSEDADFSVVETPNIKSTVTAGIKQKKASANRHRRSNERQNGKRESYARQPVSFVSSGVMQSETVEDTAADFSETNSGWKNKEVAGSANFGAFEEHTKGFGSKMMAKMGFIEGGGLGKEGKGIAEPIEVIKRPKSLGLGVEFSHIVDDTASNDPASSRPLKSKSQKLGAFEKHTKGFGSKMMAKMGFVEGKGLGKDSQGIVNPIKRPKSLGLGVEFSHIVDDTASSDPASSRPLKSKSQKLGAFEKHTKGFGSKMMAKMGFVEGKGLGKDSQGIVNPLLAVRLPKSRGLGAKD</sequence>
<dbReference type="eggNOG" id="KOG2185">
    <property type="taxonomic scope" value="Eukaryota"/>
</dbReference>
<feature type="region of interest" description="Disordered" evidence="1">
    <location>
        <begin position="53"/>
        <end position="135"/>
    </location>
</feature>
<feature type="region of interest" description="Disordered" evidence="1">
    <location>
        <begin position="198"/>
        <end position="218"/>
    </location>
</feature>
<feature type="domain" description="G-patch" evidence="2">
    <location>
        <begin position="685"/>
        <end position="716"/>
    </location>
</feature>
<organism evidence="3 4">
    <name type="scientific">Morus notabilis</name>
    <dbReference type="NCBI Taxonomy" id="981085"/>
    <lineage>
        <taxon>Eukaryota</taxon>
        <taxon>Viridiplantae</taxon>
        <taxon>Streptophyta</taxon>
        <taxon>Embryophyta</taxon>
        <taxon>Tracheophyta</taxon>
        <taxon>Spermatophyta</taxon>
        <taxon>Magnoliopsida</taxon>
        <taxon>eudicotyledons</taxon>
        <taxon>Gunneridae</taxon>
        <taxon>Pentapetalae</taxon>
        <taxon>rosids</taxon>
        <taxon>fabids</taxon>
        <taxon>Rosales</taxon>
        <taxon>Moraceae</taxon>
        <taxon>Moreae</taxon>
        <taxon>Morus</taxon>
    </lineage>
</organism>
<gene>
    <name evidence="3" type="ORF">L484_003508</name>
</gene>
<feature type="domain" description="G-patch" evidence="2">
    <location>
        <begin position="759"/>
        <end position="804"/>
    </location>
</feature>
<dbReference type="Pfam" id="PF01424">
    <property type="entry name" value="R3H"/>
    <property type="match status" value="1"/>
</dbReference>
<feature type="compositionally biased region" description="Polar residues" evidence="1">
    <location>
        <begin position="206"/>
        <end position="215"/>
    </location>
</feature>
<dbReference type="STRING" id="981085.W9SS07"/>
<protein>
    <submittedName>
        <fullName evidence="3">Zinc finger CCCH-type with G patch domain-containing protein</fullName>
    </submittedName>
</protein>
<accession>W9SS07</accession>
<feature type="region of interest" description="Disordered" evidence="1">
    <location>
        <begin position="531"/>
        <end position="561"/>
    </location>
</feature>
<dbReference type="SMART" id="SM00443">
    <property type="entry name" value="G_patch"/>
    <property type="match status" value="3"/>
</dbReference>
<dbReference type="InterPro" id="IPR001374">
    <property type="entry name" value="R3H_dom"/>
</dbReference>
<dbReference type="AlphaFoldDB" id="W9SS07"/>
<evidence type="ECO:0000259" key="2">
    <source>
        <dbReference type="PROSITE" id="PS50174"/>
    </source>
</evidence>
<dbReference type="PANTHER" id="PTHR47423">
    <property type="entry name" value="G-PATCH DOMAIN CONTAINING PROTEIN"/>
    <property type="match status" value="1"/>
</dbReference>
<name>W9SS07_9ROSA</name>
<dbReference type="GO" id="GO:0003676">
    <property type="term" value="F:nucleic acid binding"/>
    <property type="evidence" value="ECO:0007669"/>
    <property type="project" value="InterPro"/>
</dbReference>
<feature type="compositionally biased region" description="Polar residues" evidence="1">
    <location>
        <begin position="96"/>
        <end position="115"/>
    </location>
</feature>
<dbReference type="InterPro" id="IPR000467">
    <property type="entry name" value="G_patch_dom"/>
</dbReference>
<feature type="region of interest" description="Disordered" evidence="1">
    <location>
        <begin position="1"/>
        <end position="41"/>
    </location>
</feature>